<dbReference type="RefSeq" id="WP_092047266.1">
    <property type="nucleotide sequence ID" value="NZ_FOTK01000082.1"/>
</dbReference>
<protein>
    <recommendedName>
        <fullName evidence="3">2-oxo-4-hydroxy-4-carboxy-5-ureidoimidazoline decarboxylase</fullName>
        <ecNumber evidence="3">4.1.1.97</ecNumber>
    </recommendedName>
</protein>
<name>A0A1I4UZK0_9HYPH</name>
<comment type="catalytic activity">
    <reaction evidence="1">
        <text>5-hydroxy-2-oxo-4-ureido-2,5-dihydro-1H-imidazole-5-carboxylate + H(+) = (S)-allantoin + CO2</text>
        <dbReference type="Rhea" id="RHEA:26301"/>
        <dbReference type="ChEBI" id="CHEBI:15378"/>
        <dbReference type="ChEBI" id="CHEBI:15678"/>
        <dbReference type="ChEBI" id="CHEBI:16526"/>
        <dbReference type="ChEBI" id="CHEBI:58639"/>
        <dbReference type="EC" id="4.1.1.97"/>
    </reaction>
</comment>
<evidence type="ECO:0000259" key="7">
    <source>
        <dbReference type="Pfam" id="PF09349"/>
    </source>
</evidence>
<keyword evidence="6" id="KW-0456">Lyase</keyword>
<evidence type="ECO:0000256" key="6">
    <source>
        <dbReference type="ARBA" id="ARBA00023239"/>
    </source>
</evidence>
<dbReference type="EC" id="4.1.1.97" evidence="3"/>
<evidence type="ECO:0000256" key="2">
    <source>
        <dbReference type="ARBA" id="ARBA00004754"/>
    </source>
</evidence>
<organism evidence="8 9">
    <name type="scientific">Methylobacterium pseudosasicola</name>
    <dbReference type="NCBI Taxonomy" id="582667"/>
    <lineage>
        <taxon>Bacteria</taxon>
        <taxon>Pseudomonadati</taxon>
        <taxon>Pseudomonadota</taxon>
        <taxon>Alphaproteobacteria</taxon>
        <taxon>Hyphomicrobiales</taxon>
        <taxon>Methylobacteriaceae</taxon>
        <taxon>Methylobacterium</taxon>
    </lineage>
</organism>
<evidence type="ECO:0000256" key="5">
    <source>
        <dbReference type="ARBA" id="ARBA00022793"/>
    </source>
</evidence>
<dbReference type="SUPFAM" id="SSF158694">
    <property type="entry name" value="UraD-Like"/>
    <property type="match status" value="1"/>
</dbReference>
<dbReference type="GO" id="GO:0019628">
    <property type="term" value="P:urate catabolic process"/>
    <property type="evidence" value="ECO:0007669"/>
    <property type="project" value="UniProtKB-UniPathway"/>
</dbReference>
<evidence type="ECO:0000256" key="3">
    <source>
        <dbReference type="ARBA" id="ARBA00012257"/>
    </source>
</evidence>
<dbReference type="EMBL" id="FOTK01000082">
    <property type="protein sequence ID" value="SFM94429.1"/>
    <property type="molecule type" value="Genomic_DNA"/>
</dbReference>
<feature type="domain" description="Oxo-4-hydroxy-4-carboxy-5-ureidoimidazoline decarboxylase" evidence="7">
    <location>
        <begin position="8"/>
        <end position="163"/>
    </location>
</feature>
<proteinExistence type="predicted"/>
<dbReference type="OrthoDB" id="9787041at2"/>
<dbReference type="AlphaFoldDB" id="A0A1I4UZK0"/>
<evidence type="ECO:0000313" key="9">
    <source>
        <dbReference type="Proteomes" id="UP000199048"/>
    </source>
</evidence>
<dbReference type="STRING" id="582667.SAMN05192568_108210"/>
<dbReference type="PANTHER" id="PTHR43466">
    <property type="entry name" value="2-OXO-4-HYDROXY-4-CARBOXY-5-UREIDOIMIDAZOLINE DECARBOXYLASE-RELATED"/>
    <property type="match status" value="1"/>
</dbReference>
<dbReference type="GO" id="GO:0051997">
    <property type="term" value="F:2-oxo-4-hydroxy-4-carboxy-5-ureidoimidazoline decarboxylase activity"/>
    <property type="evidence" value="ECO:0007669"/>
    <property type="project" value="UniProtKB-EC"/>
</dbReference>
<dbReference type="UniPathway" id="UPA00394">
    <property type="reaction ID" value="UER00652"/>
</dbReference>
<evidence type="ECO:0000256" key="1">
    <source>
        <dbReference type="ARBA" id="ARBA00001163"/>
    </source>
</evidence>
<dbReference type="Pfam" id="PF09349">
    <property type="entry name" value="OHCU_decarbox"/>
    <property type="match status" value="1"/>
</dbReference>
<dbReference type="Gene3D" id="1.10.3330.10">
    <property type="entry name" value="Oxo-4-hydroxy-4-carboxy-5-ureidoimidazoline decarboxylase"/>
    <property type="match status" value="1"/>
</dbReference>
<gene>
    <name evidence="8" type="ORF">SAMN05192568_108210</name>
</gene>
<keyword evidence="5" id="KW-0210">Decarboxylase</keyword>
<reference evidence="9" key="1">
    <citation type="submission" date="2016-10" db="EMBL/GenBank/DDBJ databases">
        <authorList>
            <person name="Varghese N."/>
            <person name="Submissions S."/>
        </authorList>
    </citation>
    <scope>NUCLEOTIDE SEQUENCE [LARGE SCALE GENOMIC DNA]</scope>
    <source>
        <strain evidence="9">BL36</strain>
    </source>
</reference>
<keyword evidence="4" id="KW-0659">Purine metabolism</keyword>
<evidence type="ECO:0000313" key="8">
    <source>
        <dbReference type="EMBL" id="SFM94429.1"/>
    </source>
</evidence>
<dbReference type="GO" id="GO:0006144">
    <property type="term" value="P:purine nucleobase metabolic process"/>
    <property type="evidence" value="ECO:0007669"/>
    <property type="project" value="UniProtKB-KW"/>
</dbReference>
<sequence>MPDIAAVNDLERDAFVVLLGGVFEHAAWVAEAAWLGRPFASVSDLHAAMMAAVRATPPDRRLAFLNGHPELAGPEARAKSMTAESVSEQGAAGLDRMPQQDADAFDRLNPAYRQKFGFPFIVAVRGRDRSEILALFEARLLCSRDEEASAALDEIAAITRMRLVRLVSEASI</sequence>
<dbReference type="Proteomes" id="UP000199048">
    <property type="component" value="Unassembled WGS sequence"/>
</dbReference>
<dbReference type="InterPro" id="IPR017580">
    <property type="entry name" value="OHCU_decarboxylase-1"/>
</dbReference>
<comment type="pathway">
    <text evidence="2">Purine metabolism; urate degradation; (S)-allantoin from urate: step 3/3.</text>
</comment>
<evidence type="ECO:0000256" key="4">
    <source>
        <dbReference type="ARBA" id="ARBA00022631"/>
    </source>
</evidence>
<dbReference type="NCBIfam" id="TIGR03164">
    <property type="entry name" value="UHCUDC"/>
    <property type="match status" value="1"/>
</dbReference>
<dbReference type="InterPro" id="IPR036778">
    <property type="entry name" value="OHCU_decarboxylase_sf"/>
</dbReference>
<dbReference type="InterPro" id="IPR018020">
    <property type="entry name" value="OHCU_decarboxylase"/>
</dbReference>
<dbReference type="GO" id="GO:0000255">
    <property type="term" value="P:allantoin metabolic process"/>
    <property type="evidence" value="ECO:0007669"/>
    <property type="project" value="InterPro"/>
</dbReference>
<accession>A0A1I4UZK0</accession>
<dbReference type="PANTHER" id="PTHR43466:SF1">
    <property type="entry name" value="2-OXO-4-HYDROXY-4-CARBOXY-5-UREIDOIMIDAZOLINE DECARBOXYLASE-RELATED"/>
    <property type="match status" value="1"/>
</dbReference>
<keyword evidence="9" id="KW-1185">Reference proteome</keyword>